<proteinExistence type="predicted"/>
<keyword evidence="1" id="KW-0812">Transmembrane</keyword>
<name>A0A1G9M7M4_9ACTN</name>
<feature type="transmembrane region" description="Helical" evidence="1">
    <location>
        <begin position="119"/>
        <end position="138"/>
    </location>
</feature>
<dbReference type="STRING" id="380244.SAMN05216298_4904"/>
<evidence type="ECO:0000313" key="3">
    <source>
        <dbReference type="EMBL" id="SDL70236.1"/>
    </source>
</evidence>
<evidence type="ECO:0000256" key="1">
    <source>
        <dbReference type="SAM" id="Phobius"/>
    </source>
</evidence>
<keyword evidence="1" id="KW-1133">Transmembrane helix</keyword>
<organism evidence="3 4">
    <name type="scientific">Glycomyces sambucus</name>
    <dbReference type="NCBI Taxonomy" id="380244"/>
    <lineage>
        <taxon>Bacteria</taxon>
        <taxon>Bacillati</taxon>
        <taxon>Actinomycetota</taxon>
        <taxon>Actinomycetes</taxon>
        <taxon>Glycomycetales</taxon>
        <taxon>Glycomycetaceae</taxon>
        <taxon>Glycomyces</taxon>
    </lineage>
</organism>
<feature type="transmembrane region" description="Helical" evidence="1">
    <location>
        <begin position="77"/>
        <end position="99"/>
    </location>
</feature>
<keyword evidence="3" id="KW-0645">Protease</keyword>
<reference evidence="4" key="1">
    <citation type="submission" date="2016-10" db="EMBL/GenBank/DDBJ databases">
        <authorList>
            <person name="Varghese N."/>
            <person name="Submissions S."/>
        </authorList>
    </citation>
    <scope>NUCLEOTIDE SEQUENCE [LARGE SCALE GENOMIC DNA]</scope>
    <source>
        <strain evidence="4">CGMCC 4.3147</strain>
    </source>
</reference>
<feature type="transmembrane region" description="Helical" evidence="1">
    <location>
        <begin position="214"/>
        <end position="236"/>
    </location>
</feature>
<keyword evidence="4" id="KW-1185">Reference proteome</keyword>
<dbReference type="GO" id="GO:0004175">
    <property type="term" value="F:endopeptidase activity"/>
    <property type="evidence" value="ECO:0007669"/>
    <property type="project" value="UniProtKB-ARBA"/>
</dbReference>
<protein>
    <submittedName>
        <fullName evidence="3">CAAX protease self-immunity</fullName>
    </submittedName>
</protein>
<keyword evidence="1" id="KW-0472">Membrane</keyword>
<keyword evidence="3" id="KW-0378">Hydrolase</keyword>
<feature type="transmembrane region" description="Helical" evidence="1">
    <location>
        <begin position="187"/>
        <end position="207"/>
    </location>
</feature>
<dbReference type="AlphaFoldDB" id="A0A1G9M7M4"/>
<feature type="transmembrane region" description="Helical" evidence="1">
    <location>
        <begin position="37"/>
        <end position="56"/>
    </location>
</feature>
<dbReference type="OrthoDB" id="3693644at2"/>
<gene>
    <name evidence="3" type="ORF">SAMN05216298_4904</name>
</gene>
<dbReference type="PANTHER" id="PTHR35797:SF1">
    <property type="entry name" value="PROTEASE"/>
    <property type="match status" value="1"/>
</dbReference>
<accession>A0A1G9M7M4</accession>
<dbReference type="GO" id="GO:0080120">
    <property type="term" value="P:CAAX-box protein maturation"/>
    <property type="evidence" value="ECO:0007669"/>
    <property type="project" value="UniProtKB-ARBA"/>
</dbReference>
<dbReference type="RefSeq" id="WP_091054067.1">
    <property type="nucleotide sequence ID" value="NZ_FNGF01000008.1"/>
</dbReference>
<sequence length="285" mass="30858">MTTRTKGVLVFLLLAFGLSWAGMFIARLGFGLSLVNPLVQLAGIAFTPAIAAFVVRKWVTREGFADTGMKPRIRRNIGLYLAAWLGPLAFAAAAIGIAVAVGMWEFDASAFALIPGQPVWVAIGALLLVVIVLTPIYWGEEYGWTSYLRLRLFPERPFASTLATGLIWAVWHYPLAFLGYIEFANVALGLAVWTVSFMFQEVILTWFRMRSGSVWAASLAHAGNNMVLALLVGTALGDDQPVAQTLIGTVPMVVLALWIILSGRLAADRPETTAPEPRPALAARG</sequence>
<feature type="transmembrane region" description="Helical" evidence="1">
    <location>
        <begin position="158"/>
        <end position="181"/>
    </location>
</feature>
<dbReference type="PANTHER" id="PTHR35797">
    <property type="entry name" value="PROTEASE-RELATED"/>
    <property type="match status" value="1"/>
</dbReference>
<dbReference type="EMBL" id="FNGF01000008">
    <property type="protein sequence ID" value="SDL70236.1"/>
    <property type="molecule type" value="Genomic_DNA"/>
</dbReference>
<feature type="transmembrane region" description="Helical" evidence="1">
    <location>
        <begin position="242"/>
        <end position="261"/>
    </location>
</feature>
<dbReference type="GO" id="GO:0006508">
    <property type="term" value="P:proteolysis"/>
    <property type="evidence" value="ECO:0007669"/>
    <property type="project" value="UniProtKB-KW"/>
</dbReference>
<feature type="domain" description="CAAX prenyl protease 2/Lysostaphin resistance protein A-like" evidence="2">
    <location>
        <begin position="125"/>
        <end position="227"/>
    </location>
</feature>
<evidence type="ECO:0000259" key="2">
    <source>
        <dbReference type="Pfam" id="PF02517"/>
    </source>
</evidence>
<dbReference type="InterPro" id="IPR042150">
    <property type="entry name" value="MmRce1-like"/>
</dbReference>
<dbReference type="Pfam" id="PF02517">
    <property type="entry name" value="Rce1-like"/>
    <property type="match status" value="1"/>
</dbReference>
<evidence type="ECO:0000313" key="4">
    <source>
        <dbReference type="Proteomes" id="UP000198662"/>
    </source>
</evidence>
<dbReference type="InterPro" id="IPR003675">
    <property type="entry name" value="Rce1/LyrA-like_dom"/>
</dbReference>
<dbReference type="Proteomes" id="UP000198662">
    <property type="component" value="Unassembled WGS sequence"/>
</dbReference>